<dbReference type="RefSeq" id="WP_106253240.1">
    <property type="nucleotide sequence ID" value="NZ_PVZC01000012.1"/>
</dbReference>
<proteinExistence type="predicted"/>
<dbReference type="OrthoDB" id="4566460at2"/>
<evidence type="ECO:0000313" key="2">
    <source>
        <dbReference type="Proteomes" id="UP000237846"/>
    </source>
</evidence>
<keyword evidence="2" id="KW-1185">Reference proteome</keyword>
<gene>
    <name evidence="1" type="ORF">CLV72_1122</name>
</gene>
<dbReference type="EMBL" id="PVZC01000012">
    <property type="protein sequence ID" value="PRX91929.1"/>
    <property type="molecule type" value="Genomic_DNA"/>
</dbReference>
<reference evidence="1 2" key="1">
    <citation type="submission" date="2018-03" db="EMBL/GenBank/DDBJ databases">
        <title>Genomic Encyclopedia of Archaeal and Bacterial Type Strains, Phase II (KMG-II): from individual species to whole genera.</title>
        <authorList>
            <person name="Goeker M."/>
        </authorList>
    </citation>
    <scope>NUCLEOTIDE SEQUENCE [LARGE SCALE GENOMIC DNA]</scope>
    <source>
        <strain evidence="1 2">DSM 45601</strain>
    </source>
</reference>
<organism evidence="1 2">
    <name type="scientific">Allonocardiopsis opalescens</name>
    <dbReference type="NCBI Taxonomy" id="1144618"/>
    <lineage>
        <taxon>Bacteria</taxon>
        <taxon>Bacillati</taxon>
        <taxon>Actinomycetota</taxon>
        <taxon>Actinomycetes</taxon>
        <taxon>Streptosporangiales</taxon>
        <taxon>Allonocardiopsis</taxon>
    </lineage>
</organism>
<dbReference type="AlphaFoldDB" id="A0A2T0PSQ9"/>
<name>A0A2T0PSQ9_9ACTN</name>
<evidence type="ECO:0000313" key="1">
    <source>
        <dbReference type="EMBL" id="PRX91929.1"/>
    </source>
</evidence>
<dbReference type="Proteomes" id="UP000237846">
    <property type="component" value="Unassembled WGS sequence"/>
</dbReference>
<sequence>MLEVRVEPTRYTVSCLPEDFEGRDSWDLTVELRSPGQWAVCWRGECLSKSGRWSRERQPSARTDHWKRVYRHDLDTALALARKYAPRVTINGYTPAAALALEEAEADQEVFRG</sequence>
<accession>A0A2T0PSQ9</accession>
<protein>
    <submittedName>
        <fullName evidence="1">Uncharacterized protein</fullName>
    </submittedName>
</protein>
<comment type="caution">
    <text evidence="1">The sequence shown here is derived from an EMBL/GenBank/DDBJ whole genome shotgun (WGS) entry which is preliminary data.</text>
</comment>